<dbReference type="NCBIfam" id="TIGR02916">
    <property type="entry name" value="PEP_his_kin"/>
    <property type="match status" value="1"/>
</dbReference>
<sequence length="747" mass="83705">MPPSCWPGGGTSVVGDRSCGPRHNGDHRFKGAFMFILICSAAAISMAGLGALYLASGWRMSSDRLLLAAPLLLSGALELFDLLSLRIPDSLSLWWPASFVCESLLAPAWLLVGHAMCGPPASDRVRRIRRILLGASFLLLPVALFGSGFLTMFSPDFDQERIVFLSRASYLFYLGLGFFLVSALVLLERGLVSHQGLNRWRIKLETVGIGTIVASQFFFYSQALLYRSLDYNLLPVRSAALVLGCGMVVYSRLRRGDPPKIRISRRMTYRSIVILIVGLYLFSLGLAGEGMRYFGNHSQRYFVGLLGLFGGVAVLMLILSGTHRRRLQVFINKNFFKEKYDYRNHWLDFTRRLASTCSLESVARSALDFYVETFSLHGGALYLLSNDRNLYQPYVVVDHSLPTETIDVDSPLVRLFLEKGWVFNREDGQEDILQVHHGLFRPYRYSFAVPLFVEESIEGIILLGERVDRDEHLNYEDFDLMKTLAVQTMAMLQNYRLGEQLSINRELAAIGKVSAFIMHDLKNLVTNLGLVVENSKDHLHDPEFQRDMIDTLDGTVDRMKGLIGRLQKFGAGQPLNLCLTDLRALAGEVIAEFAAGRIRFSGESTPVRVDRAEIRKVLLNLLLNAVEASTGEEMIELRVCNEPRPCILVRDRGCGMSEAFMRDRLFRPFETTKDSGFGIGLFQCRQIAEAHGGRIEVESRVGEGTEFRILLPAVTSPAEQVEWSPVVEDQYAASADILNAAPLLKKD</sequence>
<dbReference type="Pfam" id="PF13492">
    <property type="entry name" value="GAF_3"/>
    <property type="match status" value="1"/>
</dbReference>
<evidence type="ECO:0000259" key="10">
    <source>
        <dbReference type="PROSITE" id="PS50109"/>
    </source>
</evidence>
<dbReference type="PROSITE" id="PS50109">
    <property type="entry name" value="HIS_KIN"/>
    <property type="match status" value="1"/>
</dbReference>
<dbReference type="InterPro" id="IPR029016">
    <property type="entry name" value="GAF-like_dom_sf"/>
</dbReference>
<evidence type="ECO:0000256" key="2">
    <source>
        <dbReference type="ARBA" id="ARBA00012438"/>
    </source>
</evidence>
<dbReference type="PRINTS" id="PR00344">
    <property type="entry name" value="BCTRLSENSOR"/>
</dbReference>
<feature type="transmembrane region" description="Helical" evidence="9">
    <location>
        <begin position="170"/>
        <end position="187"/>
    </location>
</feature>
<dbReference type="InterPro" id="IPR005467">
    <property type="entry name" value="His_kinase_dom"/>
</dbReference>
<keyword evidence="3" id="KW-0597">Phosphoprotein</keyword>
<keyword evidence="4" id="KW-0808">Transferase</keyword>
<evidence type="ECO:0000256" key="7">
    <source>
        <dbReference type="ARBA" id="ARBA00022840"/>
    </source>
</evidence>
<dbReference type="SMART" id="SM00387">
    <property type="entry name" value="HATPase_c"/>
    <property type="match status" value="1"/>
</dbReference>
<keyword evidence="9" id="KW-0812">Transmembrane</keyword>
<dbReference type="SUPFAM" id="SSF55874">
    <property type="entry name" value="ATPase domain of HSP90 chaperone/DNA topoisomerase II/histidine kinase"/>
    <property type="match status" value="1"/>
</dbReference>
<dbReference type="Pfam" id="PF02518">
    <property type="entry name" value="HATPase_c"/>
    <property type="match status" value="1"/>
</dbReference>
<feature type="transmembrane region" description="Helical" evidence="9">
    <location>
        <begin position="32"/>
        <end position="54"/>
    </location>
</feature>
<keyword evidence="8" id="KW-0902">Two-component regulatory system</keyword>
<feature type="domain" description="Histidine kinase" evidence="10">
    <location>
        <begin position="516"/>
        <end position="715"/>
    </location>
</feature>
<dbReference type="InterPro" id="IPR003594">
    <property type="entry name" value="HATPase_dom"/>
</dbReference>
<evidence type="ECO:0000313" key="11">
    <source>
        <dbReference type="EMBL" id="PNU19984.1"/>
    </source>
</evidence>
<dbReference type="GO" id="GO:0000155">
    <property type="term" value="F:phosphorelay sensor kinase activity"/>
    <property type="evidence" value="ECO:0007669"/>
    <property type="project" value="InterPro"/>
</dbReference>
<keyword evidence="9" id="KW-1133">Transmembrane helix</keyword>
<dbReference type="InterPro" id="IPR036890">
    <property type="entry name" value="HATPase_C_sf"/>
</dbReference>
<dbReference type="InterPro" id="IPR003018">
    <property type="entry name" value="GAF"/>
</dbReference>
<evidence type="ECO:0000256" key="1">
    <source>
        <dbReference type="ARBA" id="ARBA00000085"/>
    </source>
</evidence>
<evidence type="ECO:0000256" key="5">
    <source>
        <dbReference type="ARBA" id="ARBA00022741"/>
    </source>
</evidence>
<evidence type="ECO:0000256" key="4">
    <source>
        <dbReference type="ARBA" id="ARBA00022679"/>
    </source>
</evidence>
<keyword evidence="7" id="KW-0067">ATP-binding</keyword>
<dbReference type="SUPFAM" id="SSF47384">
    <property type="entry name" value="Homodimeric domain of signal transducing histidine kinase"/>
    <property type="match status" value="1"/>
</dbReference>
<feature type="transmembrane region" description="Helical" evidence="9">
    <location>
        <begin position="272"/>
        <end position="295"/>
    </location>
</feature>
<keyword evidence="5" id="KW-0547">Nucleotide-binding</keyword>
<dbReference type="InterPro" id="IPR014265">
    <property type="entry name" value="XrtA/PrsK"/>
</dbReference>
<comment type="caution">
    <text evidence="11">The sequence shown here is derived from an EMBL/GenBank/DDBJ whole genome shotgun (WGS) entry which is preliminary data.</text>
</comment>
<evidence type="ECO:0000256" key="8">
    <source>
        <dbReference type="ARBA" id="ARBA00023012"/>
    </source>
</evidence>
<dbReference type="EC" id="2.7.13.3" evidence="2"/>
<dbReference type="InterPro" id="IPR036097">
    <property type="entry name" value="HisK_dim/P_sf"/>
</dbReference>
<evidence type="ECO:0000313" key="12">
    <source>
        <dbReference type="Proteomes" id="UP000236340"/>
    </source>
</evidence>
<feature type="transmembrane region" description="Helical" evidence="9">
    <location>
        <begin position="207"/>
        <end position="226"/>
    </location>
</feature>
<proteinExistence type="predicted"/>
<comment type="catalytic activity">
    <reaction evidence="1">
        <text>ATP + protein L-histidine = ADP + protein N-phospho-L-histidine.</text>
        <dbReference type="EC" id="2.7.13.3"/>
    </reaction>
</comment>
<dbReference type="Gene3D" id="3.30.450.40">
    <property type="match status" value="1"/>
</dbReference>
<dbReference type="SUPFAM" id="SSF55781">
    <property type="entry name" value="GAF domain-like"/>
    <property type="match status" value="1"/>
</dbReference>
<dbReference type="AlphaFoldDB" id="A0A2K2H9J6"/>
<dbReference type="InterPro" id="IPR004358">
    <property type="entry name" value="Sig_transdc_His_kin-like_C"/>
</dbReference>
<reference evidence="11 12" key="1">
    <citation type="journal article" date="2018" name="Genome Announc.">
        <title>Genome Sequence of Geothermobacter sp. HR-1 Iron Reducer from the Loihi Seamount.</title>
        <authorList>
            <person name="Smith H."/>
            <person name="Abuyen K."/>
            <person name="Tremblay J."/>
            <person name="Savalia P."/>
            <person name="Perez-Rodriguez I."/>
            <person name="Emerson D."/>
            <person name="Tully B."/>
            <person name="Amend J."/>
        </authorList>
    </citation>
    <scope>NUCLEOTIDE SEQUENCE [LARGE SCALE GENOMIC DNA]</scope>
    <source>
        <strain evidence="11 12">HR-1</strain>
    </source>
</reference>
<dbReference type="InterPro" id="IPR003661">
    <property type="entry name" value="HisK_dim/P_dom"/>
</dbReference>
<feature type="transmembrane region" description="Helical" evidence="9">
    <location>
        <begin position="131"/>
        <end position="150"/>
    </location>
</feature>
<accession>A0A2K2H9J6</accession>
<evidence type="ECO:0000256" key="6">
    <source>
        <dbReference type="ARBA" id="ARBA00022777"/>
    </source>
</evidence>
<name>A0A2K2H9J6_9BACT</name>
<feature type="transmembrane region" description="Helical" evidence="9">
    <location>
        <begin position="232"/>
        <end position="251"/>
    </location>
</feature>
<evidence type="ECO:0000256" key="3">
    <source>
        <dbReference type="ARBA" id="ARBA00022553"/>
    </source>
</evidence>
<dbReference type="Gene3D" id="3.30.565.10">
    <property type="entry name" value="Histidine kinase-like ATPase, C-terminal domain"/>
    <property type="match status" value="1"/>
</dbReference>
<organism evidence="11 12">
    <name type="scientific">Geothermobacter hydrogeniphilus</name>
    <dbReference type="NCBI Taxonomy" id="1969733"/>
    <lineage>
        <taxon>Bacteria</taxon>
        <taxon>Pseudomonadati</taxon>
        <taxon>Thermodesulfobacteriota</taxon>
        <taxon>Desulfuromonadia</taxon>
        <taxon>Desulfuromonadales</taxon>
        <taxon>Geothermobacteraceae</taxon>
        <taxon>Geothermobacter</taxon>
    </lineage>
</organism>
<dbReference type="PANTHER" id="PTHR43065">
    <property type="entry name" value="SENSOR HISTIDINE KINASE"/>
    <property type="match status" value="1"/>
</dbReference>
<dbReference type="Proteomes" id="UP000236340">
    <property type="component" value="Unassembled WGS sequence"/>
</dbReference>
<keyword evidence="9" id="KW-0472">Membrane</keyword>
<dbReference type="PANTHER" id="PTHR43065:SF10">
    <property type="entry name" value="PEROXIDE STRESS-ACTIVATED HISTIDINE KINASE MAK3"/>
    <property type="match status" value="1"/>
</dbReference>
<dbReference type="EMBL" id="PPFX01000020">
    <property type="protein sequence ID" value="PNU19984.1"/>
    <property type="molecule type" value="Genomic_DNA"/>
</dbReference>
<dbReference type="GO" id="GO:0005524">
    <property type="term" value="F:ATP binding"/>
    <property type="evidence" value="ECO:0007669"/>
    <property type="project" value="UniProtKB-KW"/>
</dbReference>
<keyword evidence="6 11" id="KW-0418">Kinase</keyword>
<evidence type="ECO:0000256" key="9">
    <source>
        <dbReference type="SAM" id="Phobius"/>
    </source>
</evidence>
<protein>
    <recommendedName>
        <fullName evidence="2">histidine kinase</fullName>
        <ecNumber evidence="2">2.7.13.3</ecNumber>
    </recommendedName>
</protein>
<feature type="transmembrane region" description="Helical" evidence="9">
    <location>
        <begin position="301"/>
        <end position="319"/>
    </location>
</feature>
<gene>
    <name evidence="11" type="primary">prsK</name>
    <name evidence="11" type="ORF">C2E25_09950</name>
</gene>
<dbReference type="Gene3D" id="1.10.287.130">
    <property type="match status" value="1"/>
</dbReference>
<dbReference type="CDD" id="cd00082">
    <property type="entry name" value="HisKA"/>
    <property type="match status" value="1"/>
</dbReference>